<dbReference type="InterPro" id="IPR013525">
    <property type="entry name" value="ABC2_TM"/>
</dbReference>
<dbReference type="PANTHER" id="PTHR30413">
    <property type="entry name" value="INNER MEMBRANE TRANSPORT PERMEASE"/>
    <property type="match status" value="1"/>
</dbReference>
<dbReference type="Pfam" id="PF01061">
    <property type="entry name" value="ABC2_membrane"/>
    <property type="match status" value="1"/>
</dbReference>
<keyword evidence="13" id="KW-1185">Reference proteome</keyword>
<evidence type="ECO:0000313" key="14">
    <source>
        <dbReference type="Proteomes" id="UP000179536"/>
    </source>
</evidence>
<accession>A0ABD6HC88</accession>
<dbReference type="EMBL" id="MBFE02000017">
    <property type="protein sequence ID" value="MUO44221.1"/>
    <property type="molecule type" value="Genomic_DNA"/>
</dbReference>
<dbReference type="PANTHER" id="PTHR30413:SF10">
    <property type="entry name" value="CAPSULE POLYSACCHARIDE EXPORT INNER-MEMBRANE PROTEIN CTRC"/>
    <property type="match status" value="1"/>
</dbReference>
<evidence type="ECO:0000256" key="7">
    <source>
        <dbReference type="ARBA" id="ARBA00023047"/>
    </source>
</evidence>
<comment type="subcellular location">
    <subcellularLocation>
        <location evidence="1">Cell membrane</location>
        <topology evidence="1">Multi-pass membrane protein</topology>
    </subcellularLocation>
</comment>
<evidence type="ECO:0000256" key="2">
    <source>
        <dbReference type="ARBA" id="ARBA00007783"/>
    </source>
</evidence>
<evidence type="ECO:0000256" key="3">
    <source>
        <dbReference type="ARBA" id="ARBA00022448"/>
    </source>
</evidence>
<keyword evidence="5 9" id="KW-0812">Transmembrane</keyword>
<proteinExistence type="inferred from homology"/>
<dbReference type="GO" id="GO:0005886">
    <property type="term" value="C:plasma membrane"/>
    <property type="evidence" value="ECO:0007669"/>
    <property type="project" value="UniProtKB-SubCell"/>
</dbReference>
<evidence type="ECO:0000256" key="4">
    <source>
        <dbReference type="ARBA" id="ARBA00022475"/>
    </source>
</evidence>
<evidence type="ECO:0000256" key="9">
    <source>
        <dbReference type="SAM" id="Phobius"/>
    </source>
</evidence>
<feature type="transmembrane region" description="Helical" evidence="9">
    <location>
        <begin position="234"/>
        <end position="254"/>
    </location>
</feature>
<evidence type="ECO:0000256" key="1">
    <source>
        <dbReference type="ARBA" id="ARBA00004651"/>
    </source>
</evidence>
<evidence type="ECO:0000256" key="5">
    <source>
        <dbReference type="ARBA" id="ARBA00022692"/>
    </source>
</evidence>
<keyword evidence="4" id="KW-1003">Cell membrane</keyword>
<keyword evidence="8 9" id="KW-0472">Membrane</keyword>
<dbReference type="AlphaFoldDB" id="A0ABD6HC88"/>
<feature type="transmembrane region" description="Helical" evidence="9">
    <location>
        <begin position="116"/>
        <end position="140"/>
    </location>
</feature>
<comment type="caution">
    <text evidence="12">The sequence shown here is derived from an EMBL/GenBank/DDBJ whole genome shotgun (WGS) entry which is preliminary data.</text>
</comment>
<dbReference type="GO" id="GO:0015774">
    <property type="term" value="P:polysaccharide transport"/>
    <property type="evidence" value="ECO:0007669"/>
    <property type="project" value="UniProtKB-KW"/>
</dbReference>
<dbReference type="EMBL" id="MBFA02000016">
    <property type="protein sequence ID" value="MUP12330.1"/>
    <property type="molecule type" value="Genomic_DNA"/>
</dbReference>
<feature type="transmembrane region" description="Helical" evidence="9">
    <location>
        <begin position="189"/>
        <end position="214"/>
    </location>
</feature>
<keyword evidence="7" id="KW-0762">Sugar transport</keyword>
<gene>
    <name evidence="12" type="ORF">BBK91_020935</name>
    <name evidence="11" type="ORF">BBL17_020820</name>
</gene>
<protein>
    <submittedName>
        <fullName evidence="12">Capsular biosynthesis protein</fullName>
    </submittedName>
</protein>
<evidence type="ECO:0000313" key="12">
    <source>
        <dbReference type="EMBL" id="MUP12330.1"/>
    </source>
</evidence>
<reference evidence="13 14" key="1">
    <citation type="submission" date="2019-11" db="EMBL/GenBank/DDBJ databases">
        <title>Whole-genome sequencing of Allorhizobium vitis.</title>
        <authorList>
            <person name="Gan H.M."/>
            <person name="Savka M.A."/>
        </authorList>
    </citation>
    <scope>NUCLEOTIDE SEQUENCE [LARGE SCALE GENOMIC DNA]</scope>
    <source>
        <strain evidence="12 14">RF2/1</strain>
        <strain evidence="11 13">T1/7</strain>
    </source>
</reference>
<feature type="transmembrane region" description="Helical" evidence="9">
    <location>
        <begin position="152"/>
        <end position="177"/>
    </location>
</feature>
<keyword evidence="3" id="KW-0813">Transport</keyword>
<dbReference type="Proteomes" id="UP000179536">
    <property type="component" value="Unassembled WGS sequence"/>
</dbReference>
<organism evidence="12 14">
    <name type="scientific">Agrobacterium vitis</name>
    <name type="common">Rhizobium vitis</name>
    <dbReference type="NCBI Taxonomy" id="373"/>
    <lineage>
        <taxon>Bacteria</taxon>
        <taxon>Pseudomonadati</taxon>
        <taxon>Pseudomonadota</taxon>
        <taxon>Alphaproteobacteria</taxon>
        <taxon>Hyphomicrobiales</taxon>
        <taxon>Rhizobiaceae</taxon>
        <taxon>Rhizobium/Agrobacterium group</taxon>
        <taxon>Agrobacterium</taxon>
    </lineage>
</organism>
<evidence type="ECO:0000256" key="8">
    <source>
        <dbReference type="ARBA" id="ARBA00023136"/>
    </source>
</evidence>
<dbReference type="Proteomes" id="UP000179454">
    <property type="component" value="Unassembled WGS sequence"/>
</dbReference>
<name>A0ABD6HC88_AGRVI</name>
<feature type="transmembrane region" description="Helical" evidence="9">
    <location>
        <begin position="261"/>
        <end position="279"/>
    </location>
</feature>
<sequence length="345" mass="38993">MCPTSKLCVGHIKPVQRLLASFQRFTVRHRRRLFSLLIGRAKCGMVGTPDPEKPDFRFTLKVVKDRENIVTEINAQTIKRAEVEPKISVKDALQQKLNVMHAVIMRDIRSRYFNHGLGFLIVPLFPVAHILLLLTVYNVVGKKSEFGDDLQLFFATGLLPVMTFMYVSRFMSISLIANKSMMSFPVVRLLDIVLARAFLEFIGIVISFILIYIYLISTGSNPVPIHPSEALTAFFFTVILSIGFGISASVISAILPIFPMIYGFSMVVVYLTSGAPIYLNSFPEVALRAVSWNPVFHAVEWVRSAYYLGYPTEFIDKQYLIGFSIGSVCFGLVLERLLRRYALEN</sequence>
<comment type="similarity">
    <text evidence="2">Belongs to the ABC-2 integral membrane protein family.</text>
</comment>
<feature type="domain" description="ABC-2 type transporter transmembrane" evidence="10">
    <location>
        <begin position="101"/>
        <end position="306"/>
    </location>
</feature>
<evidence type="ECO:0000313" key="13">
    <source>
        <dbReference type="Proteomes" id="UP000179454"/>
    </source>
</evidence>
<evidence type="ECO:0000256" key="6">
    <source>
        <dbReference type="ARBA" id="ARBA00022989"/>
    </source>
</evidence>
<keyword evidence="7" id="KW-0625">Polysaccharide transport</keyword>
<keyword evidence="6 9" id="KW-1133">Transmembrane helix</keyword>
<feature type="transmembrane region" description="Helical" evidence="9">
    <location>
        <begin position="319"/>
        <end position="338"/>
    </location>
</feature>
<evidence type="ECO:0000313" key="11">
    <source>
        <dbReference type="EMBL" id="MUO44221.1"/>
    </source>
</evidence>
<evidence type="ECO:0000259" key="10">
    <source>
        <dbReference type="Pfam" id="PF01061"/>
    </source>
</evidence>